<accession>A0AAW2S9B8</accession>
<dbReference type="PANTHER" id="PTHR47170:SF2">
    <property type="entry name" value="MALONYL-COA:ACP TRANSACYLASE (MAT) DOMAIN-CONTAINING PROTEIN"/>
    <property type="match status" value="1"/>
</dbReference>
<dbReference type="InterPro" id="IPR052760">
    <property type="entry name" value="Mitochondrial_malonyltrans"/>
</dbReference>
<dbReference type="EMBL" id="JACGWM010000002">
    <property type="protein sequence ID" value="KAL0389004.1"/>
    <property type="molecule type" value="Genomic_DNA"/>
</dbReference>
<comment type="caution">
    <text evidence="2">The sequence shown here is derived from an EMBL/GenBank/DDBJ whole genome shotgun (WGS) entry which is preliminary data.</text>
</comment>
<dbReference type="InterPro" id="IPR001227">
    <property type="entry name" value="Ac_transferase_dom_sf"/>
</dbReference>
<reference evidence="2" key="1">
    <citation type="submission" date="2020-06" db="EMBL/GenBank/DDBJ databases">
        <authorList>
            <person name="Li T."/>
            <person name="Hu X."/>
            <person name="Zhang T."/>
            <person name="Song X."/>
            <person name="Zhang H."/>
            <person name="Dai N."/>
            <person name="Sheng W."/>
            <person name="Hou X."/>
            <person name="Wei L."/>
        </authorList>
    </citation>
    <scope>NUCLEOTIDE SEQUENCE</scope>
    <source>
        <strain evidence="2">KEN8</strain>
        <tissue evidence="2">Leaf</tissue>
    </source>
</reference>
<sequence>MSSSVVLPSISLTKPALAPSESFRSSTCLGFKNDIRRVSRLGLGKSRVFMSVAVGSEAVVVDDALFKDYKPSSAFLFPGQLCFVDRIAGCAQAVGMVWEAQKVPAAAELYKRANDILGFDLLDICINGPKEKLDSTVLSQPAIYVTSLAAVEVLRARDGGQQIIDSVDVTCGLSLGEYTALAFSGAFSFEDGLKLVKLRGEAMQDAADAAKSAMVSIIGLDSAKVQQLCNAANEEVDEANKVQIANFLCPGNYAVSGGLKGIEAVEAKAKSFKARMSVRLAVAGAFHTGFMEPAVSRLEAALASTVIRSPRIPVISNVDAEPHADPNTIKKILARQVTSPVQWETTVKTLLNRGLKKSYELGPGKVIAGIVKRMDKGADIENIGA</sequence>
<dbReference type="Pfam" id="PF00698">
    <property type="entry name" value="Acyl_transf_1"/>
    <property type="match status" value="1"/>
</dbReference>
<evidence type="ECO:0000259" key="1">
    <source>
        <dbReference type="SMART" id="SM00827"/>
    </source>
</evidence>
<dbReference type="GO" id="GO:0016740">
    <property type="term" value="F:transferase activity"/>
    <property type="evidence" value="ECO:0007669"/>
    <property type="project" value="InterPro"/>
</dbReference>
<dbReference type="Gene3D" id="3.40.366.10">
    <property type="entry name" value="Malonyl-Coenzyme A Acyl Carrier Protein, domain 2"/>
    <property type="match status" value="1"/>
</dbReference>
<dbReference type="SMART" id="SM00827">
    <property type="entry name" value="PKS_AT"/>
    <property type="match status" value="1"/>
</dbReference>
<name>A0AAW2S9B8_9LAMI</name>
<dbReference type="InterPro" id="IPR014043">
    <property type="entry name" value="Acyl_transferase_dom"/>
</dbReference>
<dbReference type="InterPro" id="IPR016036">
    <property type="entry name" value="Malonyl_transacylase_ACP-bd"/>
</dbReference>
<protein>
    <submittedName>
        <fullName evidence="2">Malonyl CoA-acyl carrier protein transacylase</fullName>
    </submittedName>
</protein>
<dbReference type="AlphaFoldDB" id="A0AAW2S9B8"/>
<gene>
    <name evidence="2" type="ORF">Scaly_0257500</name>
</gene>
<dbReference type="InterPro" id="IPR016035">
    <property type="entry name" value="Acyl_Trfase/lysoPLipase"/>
</dbReference>
<feature type="domain" description="Malonyl-CoA:ACP transacylase (MAT)" evidence="1">
    <location>
        <begin position="76"/>
        <end position="384"/>
    </location>
</feature>
<reference evidence="2" key="2">
    <citation type="journal article" date="2024" name="Plant">
        <title>Genomic evolution and insights into agronomic trait innovations of Sesamum species.</title>
        <authorList>
            <person name="Miao H."/>
            <person name="Wang L."/>
            <person name="Qu L."/>
            <person name="Liu H."/>
            <person name="Sun Y."/>
            <person name="Le M."/>
            <person name="Wang Q."/>
            <person name="Wei S."/>
            <person name="Zheng Y."/>
            <person name="Lin W."/>
            <person name="Duan Y."/>
            <person name="Cao H."/>
            <person name="Xiong S."/>
            <person name="Wang X."/>
            <person name="Wei L."/>
            <person name="Li C."/>
            <person name="Ma Q."/>
            <person name="Ju M."/>
            <person name="Zhao R."/>
            <person name="Li G."/>
            <person name="Mu C."/>
            <person name="Tian Q."/>
            <person name="Mei H."/>
            <person name="Zhang T."/>
            <person name="Gao T."/>
            <person name="Zhang H."/>
        </authorList>
    </citation>
    <scope>NUCLEOTIDE SEQUENCE</scope>
    <source>
        <strain evidence="2">KEN8</strain>
    </source>
</reference>
<dbReference type="PANTHER" id="PTHR47170">
    <property type="entry name" value="MALONYL-COA ACP TRANSACYLASE, ACP-BINDING"/>
    <property type="match status" value="1"/>
</dbReference>
<dbReference type="FunFam" id="3.30.70.250:FF:000004">
    <property type="entry name" value="Malonyl CoA-acyl carrier transacylase"/>
    <property type="match status" value="1"/>
</dbReference>
<dbReference type="Gene3D" id="3.30.70.250">
    <property type="entry name" value="Malonyl-CoA ACP transacylase, ACP-binding"/>
    <property type="match status" value="1"/>
</dbReference>
<dbReference type="SUPFAM" id="SSF55048">
    <property type="entry name" value="Probable ACP-binding domain of malonyl-CoA ACP transacylase"/>
    <property type="match status" value="1"/>
</dbReference>
<organism evidence="2">
    <name type="scientific">Sesamum calycinum</name>
    <dbReference type="NCBI Taxonomy" id="2727403"/>
    <lineage>
        <taxon>Eukaryota</taxon>
        <taxon>Viridiplantae</taxon>
        <taxon>Streptophyta</taxon>
        <taxon>Embryophyta</taxon>
        <taxon>Tracheophyta</taxon>
        <taxon>Spermatophyta</taxon>
        <taxon>Magnoliopsida</taxon>
        <taxon>eudicotyledons</taxon>
        <taxon>Gunneridae</taxon>
        <taxon>Pentapetalae</taxon>
        <taxon>asterids</taxon>
        <taxon>lamiids</taxon>
        <taxon>Lamiales</taxon>
        <taxon>Pedaliaceae</taxon>
        <taxon>Sesamum</taxon>
    </lineage>
</organism>
<proteinExistence type="predicted"/>
<evidence type="ECO:0000313" key="2">
    <source>
        <dbReference type="EMBL" id="KAL0389004.1"/>
    </source>
</evidence>
<dbReference type="SUPFAM" id="SSF52151">
    <property type="entry name" value="FabD/lysophospholipase-like"/>
    <property type="match status" value="1"/>
</dbReference>